<keyword evidence="6 9" id="KW-0456">Lyase</keyword>
<keyword evidence="5 9" id="KW-0665">Pyrimidine biosynthesis</keyword>
<dbReference type="PANTHER" id="PTHR32119:SF2">
    <property type="entry name" value="OROTIDINE 5'-PHOSPHATE DECARBOXYLASE"/>
    <property type="match status" value="1"/>
</dbReference>
<evidence type="ECO:0000313" key="15">
    <source>
        <dbReference type="Proteomes" id="UP000824180"/>
    </source>
</evidence>
<evidence type="ECO:0000256" key="8">
    <source>
        <dbReference type="ARBA" id="ARBA00061012"/>
    </source>
</evidence>
<dbReference type="NCBIfam" id="TIGR01740">
    <property type="entry name" value="pyrF"/>
    <property type="match status" value="1"/>
</dbReference>
<evidence type="ECO:0000256" key="9">
    <source>
        <dbReference type="HAMAP-Rule" id="MF_01200"/>
    </source>
</evidence>
<dbReference type="EC" id="4.1.1.23" evidence="9"/>
<dbReference type="InterPro" id="IPR014732">
    <property type="entry name" value="OMPdecase"/>
</dbReference>
<dbReference type="Gene3D" id="3.20.20.70">
    <property type="entry name" value="Aldolase class I"/>
    <property type="match status" value="1"/>
</dbReference>
<dbReference type="GO" id="GO:0006207">
    <property type="term" value="P:'de novo' pyrimidine nucleobase biosynthetic process"/>
    <property type="evidence" value="ECO:0007669"/>
    <property type="project" value="InterPro"/>
</dbReference>
<feature type="binding site" evidence="9 11">
    <location>
        <position position="11"/>
    </location>
    <ligand>
        <name>substrate</name>
    </ligand>
</feature>
<reference evidence="14" key="1">
    <citation type="journal article" date="2021" name="PeerJ">
        <title>Extensive microbial diversity within the chicken gut microbiome revealed by metagenomics and culture.</title>
        <authorList>
            <person name="Gilroy R."/>
            <person name="Ravi A."/>
            <person name="Getino M."/>
            <person name="Pursley I."/>
            <person name="Horton D.L."/>
            <person name="Alikhan N.F."/>
            <person name="Baker D."/>
            <person name="Gharbi K."/>
            <person name="Hall N."/>
            <person name="Watson M."/>
            <person name="Adriaenssens E.M."/>
            <person name="Foster-Nyarko E."/>
            <person name="Jarju S."/>
            <person name="Secka A."/>
            <person name="Antonio M."/>
            <person name="Oren A."/>
            <person name="Chaudhuri R.R."/>
            <person name="La Ragione R."/>
            <person name="Hildebrand F."/>
            <person name="Pallen M.J."/>
        </authorList>
    </citation>
    <scope>NUCLEOTIDE SEQUENCE</scope>
    <source>
        <strain evidence="14">876</strain>
    </source>
</reference>
<feature type="binding site" evidence="9 11">
    <location>
        <position position="36"/>
    </location>
    <ligand>
        <name>substrate</name>
    </ligand>
</feature>
<evidence type="ECO:0000256" key="5">
    <source>
        <dbReference type="ARBA" id="ARBA00022975"/>
    </source>
</evidence>
<dbReference type="GO" id="GO:0005829">
    <property type="term" value="C:cytosol"/>
    <property type="evidence" value="ECO:0007669"/>
    <property type="project" value="TreeGrafter"/>
</dbReference>
<dbReference type="NCBIfam" id="NF001273">
    <property type="entry name" value="PRK00230.1"/>
    <property type="match status" value="1"/>
</dbReference>
<dbReference type="SMART" id="SM00934">
    <property type="entry name" value="OMPdecase"/>
    <property type="match status" value="1"/>
</dbReference>
<evidence type="ECO:0000256" key="1">
    <source>
        <dbReference type="ARBA" id="ARBA00002356"/>
    </source>
</evidence>
<dbReference type="InterPro" id="IPR001754">
    <property type="entry name" value="OMPdeCOase_dom"/>
</dbReference>
<feature type="binding site" evidence="9 11">
    <location>
        <position position="218"/>
    </location>
    <ligand>
        <name>substrate</name>
    </ligand>
</feature>
<feature type="binding site" evidence="9 11">
    <location>
        <position position="127"/>
    </location>
    <ligand>
        <name>substrate</name>
    </ligand>
</feature>
<dbReference type="HAMAP" id="MF_01200_B">
    <property type="entry name" value="OMPdecase_type1_B"/>
    <property type="match status" value="1"/>
</dbReference>
<dbReference type="Pfam" id="PF00215">
    <property type="entry name" value="OMPdecase"/>
    <property type="match status" value="1"/>
</dbReference>
<evidence type="ECO:0000313" key="14">
    <source>
        <dbReference type="EMBL" id="MBU3830236.1"/>
    </source>
</evidence>
<dbReference type="SUPFAM" id="SSF51366">
    <property type="entry name" value="Ribulose-phoshate binding barrel"/>
    <property type="match status" value="1"/>
</dbReference>
<evidence type="ECO:0000256" key="3">
    <source>
        <dbReference type="ARBA" id="ARBA00011738"/>
    </source>
</evidence>
<dbReference type="PROSITE" id="PS00156">
    <property type="entry name" value="OMPDECASE"/>
    <property type="match status" value="1"/>
</dbReference>
<feature type="active site" description="For OMPdecase activity" evidence="10">
    <location>
        <position position="68"/>
    </location>
</feature>
<dbReference type="InterPro" id="IPR013785">
    <property type="entry name" value="Aldolase_TIM"/>
</dbReference>
<dbReference type="InterPro" id="IPR011060">
    <property type="entry name" value="RibuloseP-bd_barrel"/>
</dbReference>
<comment type="similarity">
    <text evidence="8 9">Belongs to the OMP decarboxylase family. Type 1 subfamily.</text>
</comment>
<keyword evidence="4 9" id="KW-0210">Decarboxylase</keyword>
<comment type="subunit">
    <text evidence="3 9">Homodimer.</text>
</comment>
<evidence type="ECO:0000256" key="4">
    <source>
        <dbReference type="ARBA" id="ARBA00022793"/>
    </source>
</evidence>
<evidence type="ECO:0000256" key="7">
    <source>
        <dbReference type="ARBA" id="ARBA00049157"/>
    </source>
</evidence>
<dbReference type="CDD" id="cd04725">
    <property type="entry name" value="OMP_decarboxylase_like"/>
    <property type="match status" value="1"/>
</dbReference>
<proteinExistence type="inferred from homology"/>
<feature type="binding site" evidence="9 11">
    <location>
        <position position="189"/>
    </location>
    <ligand>
        <name>substrate</name>
    </ligand>
</feature>
<dbReference type="InterPro" id="IPR018089">
    <property type="entry name" value="OMPdecase_AS"/>
</dbReference>
<evidence type="ECO:0000256" key="11">
    <source>
        <dbReference type="PIRSR" id="PIRSR614732-2"/>
    </source>
</evidence>
<dbReference type="InterPro" id="IPR047596">
    <property type="entry name" value="OMPdecase_bac"/>
</dbReference>
<dbReference type="PANTHER" id="PTHR32119">
    <property type="entry name" value="OROTIDINE 5'-PHOSPHATE DECARBOXYLASE"/>
    <property type="match status" value="1"/>
</dbReference>
<reference evidence="14" key="2">
    <citation type="submission" date="2021-04" db="EMBL/GenBank/DDBJ databases">
        <authorList>
            <person name="Gilroy R."/>
        </authorList>
    </citation>
    <scope>NUCLEOTIDE SEQUENCE</scope>
    <source>
        <strain evidence="14">876</strain>
    </source>
</reference>
<dbReference type="EMBL" id="JAHLFK010000054">
    <property type="protein sequence ID" value="MBU3830236.1"/>
    <property type="molecule type" value="Genomic_DNA"/>
</dbReference>
<feature type="active site" description="Proton donor" evidence="9">
    <location>
        <position position="65"/>
    </location>
</feature>
<dbReference type="FunFam" id="3.20.20.70:FF:000015">
    <property type="entry name" value="Orotidine 5'-phosphate decarboxylase"/>
    <property type="match status" value="1"/>
</dbReference>
<accession>A0A9E2KV10</accession>
<dbReference type="GO" id="GO:0004590">
    <property type="term" value="F:orotidine-5'-phosphate decarboxylase activity"/>
    <property type="evidence" value="ECO:0007669"/>
    <property type="project" value="UniProtKB-UniRule"/>
</dbReference>
<evidence type="ECO:0000256" key="10">
    <source>
        <dbReference type="PIRSR" id="PIRSR614732-1"/>
    </source>
</evidence>
<protein>
    <recommendedName>
        <fullName evidence="9">Orotidine 5'-phosphate decarboxylase</fullName>
        <ecNumber evidence="9">4.1.1.23</ecNumber>
    </recommendedName>
    <alternativeName>
        <fullName evidence="9">OMP decarboxylase</fullName>
        <shortName evidence="9">OMPDCase</shortName>
        <shortName evidence="9">OMPdecase</shortName>
    </alternativeName>
</protein>
<evidence type="ECO:0000256" key="6">
    <source>
        <dbReference type="ARBA" id="ARBA00023239"/>
    </source>
</evidence>
<comment type="pathway">
    <text evidence="2 9 12">Pyrimidine metabolism; UMP biosynthesis via de novo pathway; UMP from orotate: step 2/2.</text>
</comment>
<feature type="binding site" evidence="9 11">
    <location>
        <position position="219"/>
    </location>
    <ligand>
        <name>substrate</name>
    </ligand>
</feature>
<dbReference type="Proteomes" id="UP000824180">
    <property type="component" value="Unassembled WGS sequence"/>
</dbReference>
<feature type="active site" description="For OMPdecase activity" evidence="10">
    <location>
        <position position="63"/>
    </location>
</feature>
<comment type="caution">
    <text evidence="14">The sequence shown here is derived from an EMBL/GenBank/DDBJ whole genome shotgun (WGS) entry which is preliminary data.</text>
</comment>
<sequence length="245" mass="26823">MERFEPIVAIDVPDKREAIQFFDKLSNDTDHMPIIKIGMELFYAFGPGIIKQAKERGFKVFLDLKSDDIPNTVERAMAQLGRLGVSFVTVHAAGGSEMMKAGLRGLKQGAAEARNSVPKMLAITQLTSIDENILHNEQRISGTVMESVQNYARLADESGLAGVVCSAKEISAIREVTNPDFLCITPGIRLDLNTHDDQKRVVTPKQAAEMGSNGIVVGRPITQSDDPVAAYKKIRHEFLGGENVD</sequence>
<feature type="binding site" evidence="9">
    <location>
        <begin position="63"/>
        <end position="72"/>
    </location>
    <ligand>
        <name>substrate</name>
    </ligand>
</feature>
<organism evidence="14 15">
    <name type="scientific">Candidatus Limosilactobacillus merdavium</name>
    <dbReference type="NCBI Taxonomy" id="2838651"/>
    <lineage>
        <taxon>Bacteria</taxon>
        <taxon>Bacillati</taxon>
        <taxon>Bacillota</taxon>
        <taxon>Bacilli</taxon>
        <taxon>Lactobacillales</taxon>
        <taxon>Lactobacillaceae</taxon>
        <taxon>Limosilactobacillus</taxon>
    </lineage>
</organism>
<evidence type="ECO:0000259" key="13">
    <source>
        <dbReference type="SMART" id="SM00934"/>
    </source>
</evidence>
<name>A0A9E2KV10_9LACO</name>
<evidence type="ECO:0000256" key="12">
    <source>
        <dbReference type="RuleBase" id="RU000512"/>
    </source>
</evidence>
<comment type="function">
    <text evidence="1 9">Catalyzes the decarboxylation of orotidine 5'-monophosphate (OMP) to uridine 5'-monophosphate (UMP).</text>
</comment>
<feature type="active site" description="For OMPdecase activity" evidence="10">
    <location>
        <position position="65"/>
    </location>
</feature>
<comment type="catalytic activity">
    <reaction evidence="7 9 12">
        <text>orotidine 5'-phosphate + H(+) = UMP + CO2</text>
        <dbReference type="Rhea" id="RHEA:11596"/>
        <dbReference type="ChEBI" id="CHEBI:15378"/>
        <dbReference type="ChEBI" id="CHEBI:16526"/>
        <dbReference type="ChEBI" id="CHEBI:57538"/>
        <dbReference type="ChEBI" id="CHEBI:57865"/>
        <dbReference type="EC" id="4.1.1.23"/>
    </reaction>
</comment>
<evidence type="ECO:0000256" key="2">
    <source>
        <dbReference type="ARBA" id="ARBA00004861"/>
    </source>
</evidence>
<gene>
    <name evidence="9 14" type="primary">pyrF</name>
    <name evidence="14" type="ORF">H9843_05015</name>
</gene>
<feature type="domain" description="Orotidine 5'-phosphate decarboxylase" evidence="13">
    <location>
        <begin position="5"/>
        <end position="234"/>
    </location>
</feature>
<dbReference type="AlphaFoldDB" id="A0A9E2KV10"/>
<feature type="binding site" evidence="9 11">
    <location>
        <position position="198"/>
    </location>
    <ligand>
        <name>substrate</name>
    </ligand>
</feature>
<dbReference type="GO" id="GO:0044205">
    <property type="term" value="P:'de novo' UMP biosynthetic process"/>
    <property type="evidence" value="ECO:0007669"/>
    <property type="project" value="UniProtKB-UniRule"/>
</dbReference>